<feature type="region of interest" description="Disordered" evidence="1">
    <location>
        <begin position="42"/>
        <end position="62"/>
    </location>
</feature>
<evidence type="ECO:0000259" key="2">
    <source>
        <dbReference type="Pfam" id="PF21056"/>
    </source>
</evidence>
<dbReference type="Pfam" id="PF21056">
    <property type="entry name" value="ZSWIM1-3_RNaseH-like"/>
    <property type="match status" value="1"/>
</dbReference>
<evidence type="ECO:0000313" key="3">
    <source>
        <dbReference type="EMBL" id="ETL95176.1"/>
    </source>
</evidence>
<dbReference type="EMBL" id="KI679169">
    <property type="protein sequence ID" value="ETL95176.1"/>
    <property type="molecule type" value="Genomic_DNA"/>
</dbReference>
<protein>
    <recommendedName>
        <fullName evidence="2">ZSWIM1/3 RNaseH-like domain-containing protein</fullName>
    </recommendedName>
</protein>
<dbReference type="Proteomes" id="UP000054423">
    <property type="component" value="Unassembled WGS sequence"/>
</dbReference>
<dbReference type="VEuPathDB" id="FungiDB:PPTG_09847"/>
<feature type="domain" description="ZSWIM1/3 RNaseH-like" evidence="2">
    <location>
        <begin position="270"/>
        <end position="337"/>
    </location>
</feature>
<name>W2LCS6_PHYNI</name>
<dbReference type="OrthoDB" id="127160at2759"/>
<organism evidence="3">
    <name type="scientific">Phytophthora nicotianae</name>
    <name type="common">Potato buckeye rot agent</name>
    <name type="synonym">Phytophthora parasitica</name>
    <dbReference type="NCBI Taxonomy" id="4792"/>
    <lineage>
        <taxon>Eukaryota</taxon>
        <taxon>Sar</taxon>
        <taxon>Stramenopiles</taxon>
        <taxon>Oomycota</taxon>
        <taxon>Peronosporomycetes</taxon>
        <taxon>Peronosporales</taxon>
        <taxon>Peronosporaceae</taxon>
        <taxon>Phytophthora</taxon>
    </lineage>
</organism>
<sequence length="359" mass="40556">MVLDLRVKALLRVPTPAQRRNLCVGKLSIPRRAPWRRRTYRATRNGGIPPPRPTVTPAVSPSNNGQEDWYILGALEKDRRTVTRSKCMGPPWLNASSSHGRILNAIWVHKTHSFRVRTNNTITTRNNKIRSSGSKQPLLPDEWGELRQDMCTHGGTYKWRGKGKRKRIQSRAMECEAQICCLPSSYQLGDIINDCVQVDDDKVPTFILHITFALLVHNHSLDKRTYNQSTCARCTRARSGDQGRAQYGAEIEKEEGTAPTSAKRLKKWMVEFCGEPGNIIATCITLQTGHMRSLFDRFPEVFMIDATHGTNASKYKSRVLGLTAKECLREDIMHLVLLKKFGGDPNVCGKKISAANYRI</sequence>
<gene>
    <name evidence="3" type="ORF">L917_06982</name>
</gene>
<proteinExistence type="predicted"/>
<dbReference type="AlphaFoldDB" id="W2LCS6"/>
<reference evidence="3" key="1">
    <citation type="submission" date="2013-11" db="EMBL/GenBank/DDBJ databases">
        <title>The Genome Sequence of Phytophthora parasitica CHvinca01.</title>
        <authorList>
            <consortium name="The Broad Institute Genomics Platform"/>
            <person name="Russ C."/>
            <person name="Tyler B."/>
            <person name="Panabieres F."/>
            <person name="Shan W."/>
            <person name="Tripathy S."/>
            <person name="Grunwald N."/>
            <person name="Machado M."/>
            <person name="Johnson C.S."/>
            <person name="Arredondo F."/>
            <person name="Hong C."/>
            <person name="Coffey M."/>
            <person name="Young S.K."/>
            <person name="Zeng Q."/>
            <person name="Gargeya S."/>
            <person name="Fitzgerald M."/>
            <person name="Abouelleil A."/>
            <person name="Alvarado L."/>
            <person name="Chapman S.B."/>
            <person name="Gainer-Dewar J."/>
            <person name="Goldberg J."/>
            <person name="Griggs A."/>
            <person name="Gujja S."/>
            <person name="Hansen M."/>
            <person name="Howarth C."/>
            <person name="Imamovic A."/>
            <person name="Ireland A."/>
            <person name="Larimer J."/>
            <person name="McCowan C."/>
            <person name="Murphy C."/>
            <person name="Pearson M."/>
            <person name="Poon T.W."/>
            <person name="Priest M."/>
            <person name="Roberts A."/>
            <person name="Saif S."/>
            <person name="Shea T."/>
            <person name="Sykes S."/>
            <person name="Wortman J."/>
            <person name="Nusbaum C."/>
            <person name="Birren B."/>
        </authorList>
    </citation>
    <scope>NUCLEOTIDE SEQUENCE [LARGE SCALE GENOMIC DNA]</scope>
    <source>
        <strain evidence="3">CHvinca01</strain>
    </source>
</reference>
<dbReference type="VEuPathDB" id="FungiDB:PPTG_03828"/>
<accession>W2LCS6</accession>
<dbReference type="InterPro" id="IPR048324">
    <property type="entry name" value="ZSWIM1-3_RNaseH-like"/>
</dbReference>
<evidence type="ECO:0000256" key="1">
    <source>
        <dbReference type="SAM" id="MobiDB-lite"/>
    </source>
</evidence>